<dbReference type="EMBL" id="SEYY01021384">
    <property type="protein sequence ID" value="KAB7496409.1"/>
    <property type="molecule type" value="Genomic_DNA"/>
</dbReference>
<sequence>MVYQCSLSPEIQKIAKDELHEDPERIQKDIEYIREWLQKQPHITARTDDWTILRFLRGCKFSLERTKLKLDMFYTCKNLTPEWYANRDPLHPKSKEILQLGIFLPLPGYDKLGRKVVVIRAGLHDPNTTSMDEVFKATHMISDLLSEEDFQHSVTGISQVIDLAGVTASHSLQMTPALVKKAMTIWQEGYPIRQKAIHYINTPSFFQAVYVHGNNMESLYEHVPKSILPKEYGGSNGTVQDIVDYWCENVNKNRKWLLEDEKYKVDESKRPGKPKTSSELFGIEGSFRKLDVD</sequence>
<dbReference type="PANTHER" id="PTHR10174">
    <property type="entry name" value="ALPHA-TOCOPHEROL TRANSFER PROTEIN-RELATED"/>
    <property type="match status" value="1"/>
</dbReference>
<organism evidence="2 3">
    <name type="scientific">Armadillidium nasatum</name>
    <dbReference type="NCBI Taxonomy" id="96803"/>
    <lineage>
        <taxon>Eukaryota</taxon>
        <taxon>Metazoa</taxon>
        <taxon>Ecdysozoa</taxon>
        <taxon>Arthropoda</taxon>
        <taxon>Crustacea</taxon>
        <taxon>Multicrustacea</taxon>
        <taxon>Malacostraca</taxon>
        <taxon>Eumalacostraca</taxon>
        <taxon>Peracarida</taxon>
        <taxon>Isopoda</taxon>
        <taxon>Oniscidea</taxon>
        <taxon>Crinocheta</taxon>
        <taxon>Armadillidiidae</taxon>
        <taxon>Armadillidium</taxon>
    </lineage>
</organism>
<dbReference type="InterPro" id="IPR011074">
    <property type="entry name" value="CRAL/TRIO_N_dom"/>
</dbReference>
<dbReference type="PROSITE" id="PS50191">
    <property type="entry name" value="CRAL_TRIO"/>
    <property type="match status" value="1"/>
</dbReference>
<protein>
    <submittedName>
        <fullName evidence="2">SEC14 cytosolic factor</fullName>
    </submittedName>
</protein>
<dbReference type="GO" id="GO:0016020">
    <property type="term" value="C:membrane"/>
    <property type="evidence" value="ECO:0007669"/>
    <property type="project" value="TreeGrafter"/>
</dbReference>
<dbReference type="SUPFAM" id="SSF52087">
    <property type="entry name" value="CRAL/TRIO domain"/>
    <property type="match status" value="1"/>
</dbReference>
<evidence type="ECO:0000313" key="2">
    <source>
        <dbReference type="EMBL" id="KAB7496409.1"/>
    </source>
</evidence>
<dbReference type="OrthoDB" id="6682367at2759"/>
<comment type="caution">
    <text evidence="2">The sequence shown here is derived from an EMBL/GenBank/DDBJ whole genome shotgun (WGS) entry which is preliminary data.</text>
</comment>
<dbReference type="GO" id="GO:1902936">
    <property type="term" value="F:phosphatidylinositol bisphosphate binding"/>
    <property type="evidence" value="ECO:0007669"/>
    <property type="project" value="TreeGrafter"/>
</dbReference>
<dbReference type="InterPro" id="IPR036865">
    <property type="entry name" value="CRAL-TRIO_dom_sf"/>
</dbReference>
<evidence type="ECO:0000313" key="3">
    <source>
        <dbReference type="Proteomes" id="UP000326759"/>
    </source>
</evidence>
<dbReference type="AlphaFoldDB" id="A0A5N5SRY6"/>
<dbReference type="SMART" id="SM01100">
    <property type="entry name" value="CRAL_TRIO_N"/>
    <property type="match status" value="1"/>
</dbReference>
<dbReference type="PANTHER" id="PTHR10174:SF224">
    <property type="entry name" value="RETINOL-BINDING PROTEIN PINTA"/>
    <property type="match status" value="1"/>
</dbReference>
<dbReference type="InterPro" id="IPR001251">
    <property type="entry name" value="CRAL-TRIO_dom"/>
</dbReference>
<dbReference type="SMART" id="SM00516">
    <property type="entry name" value="SEC14"/>
    <property type="match status" value="1"/>
</dbReference>
<evidence type="ECO:0000259" key="1">
    <source>
        <dbReference type="PROSITE" id="PS50191"/>
    </source>
</evidence>
<proteinExistence type="predicted"/>
<dbReference type="Gene3D" id="3.40.525.10">
    <property type="entry name" value="CRAL-TRIO lipid binding domain"/>
    <property type="match status" value="1"/>
</dbReference>
<dbReference type="Gene3D" id="1.20.5.1200">
    <property type="entry name" value="Alpha-tocopherol transfer"/>
    <property type="match status" value="1"/>
</dbReference>
<name>A0A5N5SRY6_9CRUS</name>
<dbReference type="Pfam" id="PF00650">
    <property type="entry name" value="CRAL_TRIO"/>
    <property type="match status" value="1"/>
</dbReference>
<gene>
    <name evidence="2" type="ORF">Anas_06219</name>
</gene>
<feature type="domain" description="CRAL-TRIO" evidence="1">
    <location>
        <begin position="91"/>
        <end position="240"/>
    </location>
</feature>
<dbReference type="SUPFAM" id="SSF46938">
    <property type="entry name" value="CRAL/TRIO N-terminal domain"/>
    <property type="match status" value="1"/>
</dbReference>
<dbReference type="CDD" id="cd00170">
    <property type="entry name" value="SEC14"/>
    <property type="match status" value="1"/>
</dbReference>
<reference evidence="2 3" key="1">
    <citation type="journal article" date="2019" name="PLoS Biol.">
        <title>Sex chromosomes control vertical transmission of feminizing Wolbachia symbionts in an isopod.</title>
        <authorList>
            <person name="Becking T."/>
            <person name="Chebbi M.A."/>
            <person name="Giraud I."/>
            <person name="Moumen B."/>
            <person name="Laverre T."/>
            <person name="Caubet Y."/>
            <person name="Peccoud J."/>
            <person name="Gilbert C."/>
            <person name="Cordaux R."/>
        </authorList>
    </citation>
    <scope>NUCLEOTIDE SEQUENCE [LARGE SCALE GENOMIC DNA]</scope>
    <source>
        <strain evidence="2">ANa2</strain>
        <tissue evidence="2">Whole body excluding digestive tract and cuticle</tissue>
    </source>
</reference>
<dbReference type="Proteomes" id="UP000326759">
    <property type="component" value="Unassembled WGS sequence"/>
</dbReference>
<keyword evidence="3" id="KW-1185">Reference proteome</keyword>
<dbReference type="InterPro" id="IPR036273">
    <property type="entry name" value="CRAL/TRIO_N_dom_sf"/>
</dbReference>
<dbReference type="Gene3D" id="1.10.8.20">
    <property type="entry name" value="N-terminal domain of phosphatidylinositol transfer protein sec14p"/>
    <property type="match status" value="1"/>
</dbReference>
<accession>A0A5N5SRY6</accession>